<feature type="region of interest" description="Disordered" evidence="1">
    <location>
        <begin position="95"/>
        <end position="138"/>
    </location>
</feature>
<dbReference type="Proteomes" id="UP000324222">
    <property type="component" value="Unassembled WGS sequence"/>
</dbReference>
<evidence type="ECO:0000256" key="1">
    <source>
        <dbReference type="SAM" id="MobiDB-lite"/>
    </source>
</evidence>
<organism evidence="2 3">
    <name type="scientific">Portunus trituberculatus</name>
    <name type="common">Swimming crab</name>
    <name type="synonym">Neptunus trituberculatus</name>
    <dbReference type="NCBI Taxonomy" id="210409"/>
    <lineage>
        <taxon>Eukaryota</taxon>
        <taxon>Metazoa</taxon>
        <taxon>Ecdysozoa</taxon>
        <taxon>Arthropoda</taxon>
        <taxon>Crustacea</taxon>
        <taxon>Multicrustacea</taxon>
        <taxon>Malacostraca</taxon>
        <taxon>Eumalacostraca</taxon>
        <taxon>Eucarida</taxon>
        <taxon>Decapoda</taxon>
        <taxon>Pleocyemata</taxon>
        <taxon>Brachyura</taxon>
        <taxon>Eubrachyura</taxon>
        <taxon>Portunoidea</taxon>
        <taxon>Portunidae</taxon>
        <taxon>Portuninae</taxon>
        <taxon>Portunus</taxon>
    </lineage>
</organism>
<sequence>MATSHSNKLSSLRSFTQKPSTGSSWSPLYSRDKARTALLEGCIAMALHPAPARSSYTQCCTCPSFSLLQHPLLLHLAALPSPFCNSPCVDTSSLFQRHSDAPPPPPPPSSTTINDRVAPTGRTSLCPHTRASPPPSHS</sequence>
<evidence type="ECO:0000313" key="3">
    <source>
        <dbReference type="Proteomes" id="UP000324222"/>
    </source>
</evidence>
<reference evidence="2 3" key="1">
    <citation type="submission" date="2019-05" db="EMBL/GenBank/DDBJ databases">
        <title>Another draft genome of Portunus trituberculatus and its Hox gene families provides insights of decapod evolution.</title>
        <authorList>
            <person name="Jeong J.-H."/>
            <person name="Song I."/>
            <person name="Kim S."/>
            <person name="Choi T."/>
            <person name="Kim D."/>
            <person name="Ryu S."/>
            <person name="Kim W."/>
        </authorList>
    </citation>
    <scope>NUCLEOTIDE SEQUENCE [LARGE SCALE GENOMIC DNA]</scope>
    <source>
        <tissue evidence="2">Muscle</tissue>
    </source>
</reference>
<feature type="region of interest" description="Disordered" evidence="1">
    <location>
        <begin position="1"/>
        <end position="27"/>
    </location>
</feature>
<keyword evidence="3" id="KW-1185">Reference proteome</keyword>
<proteinExistence type="predicted"/>
<evidence type="ECO:0000313" key="2">
    <source>
        <dbReference type="EMBL" id="MPC89261.1"/>
    </source>
</evidence>
<gene>
    <name evidence="2" type="ORF">E2C01_084198</name>
</gene>
<dbReference type="AlphaFoldDB" id="A0A5B7IUN4"/>
<dbReference type="EMBL" id="VSRR010080423">
    <property type="protein sequence ID" value="MPC89261.1"/>
    <property type="molecule type" value="Genomic_DNA"/>
</dbReference>
<name>A0A5B7IUN4_PORTR</name>
<comment type="caution">
    <text evidence="2">The sequence shown here is derived from an EMBL/GenBank/DDBJ whole genome shotgun (WGS) entry which is preliminary data.</text>
</comment>
<protein>
    <submittedName>
        <fullName evidence="2">Uncharacterized protein</fullName>
    </submittedName>
</protein>
<accession>A0A5B7IUN4</accession>